<name>A0A9P0PL35_ACAOB</name>
<keyword evidence="2" id="KW-1185">Reference proteome</keyword>
<evidence type="ECO:0000313" key="1">
    <source>
        <dbReference type="EMBL" id="CAH1989927.1"/>
    </source>
</evidence>
<dbReference type="EMBL" id="CAKOFQ010007076">
    <property type="protein sequence ID" value="CAH1989927.1"/>
    <property type="molecule type" value="Genomic_DNA"/>
</dbReference>
<evidence type="ECO:0000313" key="2">
    <source>
        <dbReference type="Proteomes" id="UP001152888"/>
    </source>
</evidence>
<dbReference type="AlphaFoldDB" id="A0A9P0PL35"/>
<organism evidence="1 2">
    <name type="scientific">Acanthoscelides obtectus</name>
    <name type="common">Bean weevil</name>
    <name type="synonym">Bruchus obtectus</name>
    <dbReference type="NCBI Taxonomy" id="200917"/>
    <lineage>
        <taxon>Eukaryota</taxon>
        <taxon>Metazoa</taxon>
        <taxon>Ecdysozoa</taxon>
        <taxon>Arthropoda</taxon>
        <taxon>Hexapoda</taxon>
        <taxon>Insecta</taxon>
        <taxon>Pterygota</taxon>
        <taxon>Neoptera</taxon>
        <taxon>Endopterygota</taxon>
        <taxon>Coleoptera</taxon>
        <taxon>Polyphaga</taxon>
        <taxon>Cucujiformia</taxon>
        <taxon>Chrysomeloidea</taxon>
        <taxon>Chrysomelidae</taxon>
        <taxon>Bruchinae</taxon>
        <taxon>Bruchini</taxon>
        <taxon>Acanthoscelides</taxon>
    </lineage>
</organism>
<sequence length="83" mass="9738">MTNHLAHKNTSQHIGIFTVTRSKQSIFIGEYHLDYIISKEHVISTFRPSRSKCKEHVFQLLTIHHSPLQRARHFNDQVLMTLS</sequence>
<gene>
    <name evidence="1" type="ORF">ACAOBT_LOCUS19368</name>
</gene>
<dbReference type="Proteomes" id="UP001152888">
    <property type="component" value="Unassembled WGS sequence"/>
</dbReference>
<proteinExistence type="predicted"/>
<reference evidence="1" key="1">
    <citation type="submission" date="2022-03" db="EMBL/GenBank/DDBJ databases">
        <authorList>
            <person name="Sayadi A."/>
        </authorList>
    </citation>
    <scope>NUCLEOTIDE SEQUENCE</scope>
</reference>
<comment type="caution">
    <text evidence="1">The sequence shown here is derived from an EMBL/GenBank/DDBJ whole genome shotgun (WGS) entry which is preliminary data.</text>
</comment>
<accession>A0A9P0PL35</accession>
<protein>
    <submittedName>
        <fullName evidence="1">Uncharacterized protein</fullName>
    </submittedName>
</protein>